<evidence type="ECO:0000256" key="8">
    <source>
        <dbReference type="ARBA" id="ARBA00023180"/>
    </source>
</evidence>
<dbReference type="GO" id="GO:0006589">
    <property type="term" value="P:octopamine biosynthetic process"/>
    <property type="evidence" value="ECO:0007669"/>
    <property type="project" value="TreeGrafter"/>
</dbReference>
<proteinExistence type="inferred from homology"/>
<dbReference type="Proteomes" id="UP000494040">
    <property type="component" value="Unassembled WGS sequence"/>
</dbReference>
<dbReference type="PANTHER" id="PTHR10157">
    <property type="entry name" value="DOPAMINE BETA HYDROXYLASE RELATED"/>
    <property type="match status" value="1"/>
</dbReference>
<dbReference type="InterPro" id="IPR024548">
    <property type="entry name" value="Cu2_monoox_C"/>
</dbReference>
<dbReference type="AlphaFoldDB" id="A0A8I6RY66"/>
<dbReference type="OMA" id="MITGKHM"/>
<dbReference type="SUPFAM" id="SSF49742">
    <property type="entry name" value="PHM/PNGase F"/>
    <property type="match status" value="2"/>
</dbReference>
<dbReference type="Gene3D" id="2.60.120.230">
    <property type="match status" value="1"/>
</dbReference>
<accession>A0A8I6RY66</accession>
<keyword evidence="9" id="KW-1133">Transmembrane helix</keyword>
<keyword evidence="9" id="KW-0472">Membrane</keyword>
<evidence type="ECO:0000256" key="10">
    <source>
        <dbReference type="SAM" id="SignalP"/>
    </source>
</evidence>
<dbReference type="FunFam" id="2.60.120.230:FF:000001">
    <property type="entry name" value="Monooxygenase, DBH-like 1"/>
    <property type="match status" value="1"/>
</dbReference>
<keyword evidence="5" id="KW-0186">Copper</keyword>
<evidence type="ECO:0000313" key="13">
    <source>
        <dbReference type="Proteomes" id="UP000494040"/>
    </source>
</evidence>
<keyword evidence="7" id="KW-1015">Disulfide bond</keyword>
<keyword evidence="4" id="KW-0560">Oxidoreductase</keyword>
<dbReference type="InterPro" id="IPR014784">
    <property type="entry name" value="Cu2_ascorb_mOase-like_C"/>
</dbReference>
<evidence type="ECO:0000256" key="1">
    <source>
        <dbReference type="ARBA" id="ARBA00001973"/>
    </source>
</evidence>
<evidence type="ECO:0000256" key="3">
    <source>
        <dbReference type="ARBA" id="ARBA00022723"/>
    </source>
</evidence>
<dbReference type="PRINTS" id="PR00767">
    <property type="entry name" value="DBMONOXGNASE"/>
</dbReference>
<dbReference type="InterPro" id="IPR028460">
    <property type="entry name" value="Tbh/DBH"/>
</dbReference>
<evidence type="ECO:0000256" key="7">
    <source>
        <dbReference type="ARBA" id="ARBA00023157"/>
    </source>
</evidence>
<evidence type="ECO:0000256" key="6">
    <source>
        <dbReference type="ARBA" id="ARBA00023033"/>
    </source>
</evidence>
<dbReference type="GO" id="GO:0005615">
    <property type="term" value="C:extracellular space"/>
    <property type="evidence" value="ECO:0007669"/>
    <property type="project" value="TreeGrafter"/>
</dbReference>
<dbReference type="GO" id="GO:0030667">
    <property type="term" value="C:secretory granule membrane"/>
    <property type="evidence" value="ECO:0007669"/>
    <property type="project" value="TreeGrafter"/>
</dbReference>
<evidence type="ECO:0000259" key="11">
    <source>
        <dbReference type="PROSITE" id="PS50836"/>
    </source>
</evidence>
<dbReference type="RefSeq" id="XP_014250113.2">
    <property type="nucleotide sequence ID" value="XM_014394627.2"/>
</dbReference>
<dbReference type="InterPro" id="IPR008977">
    <property type="entry name" value="PHM/PNGase_F_dom_sf"/>
</dbReference>
<keyword evidence="8" id="KW-0325">Glycoprotein</keyword>
<dbReference type="InterPro" id="IPR045266">
    <property type="entry name" value="DOH_DOMON"/>
</dbReference>
<feature type="transmembrane region" description="Helical" evidence="9">
    <location>
        <begin position="644"/>
        <end position="665"/>
    </location>
</feature>
<dbReference type="InterPro" id="IPR036939">
    <property type="entry name" value="Cu2_ascorb_mOase_N_sf"/>
</dbReference>
<keyword evidence="10" id="KW-0732">Signal</keyword>
<dbReference type="SMART" id="SM00664">
    <property type="entry name" value="DoH"/>
    <property type="match status" value="1"/>
</dbReference>
<organism evidence="12 13">
    <name type="scientific">Cimex lectularius</name>
    <name type="common">Bed bug</name>
    <name type="synonym">Acanthia lectularia</name>
    <dbReference type="NCBI Taxonomy" id="79782"/>
    <lineage>
        <taxon>Eukaryota</taxon>
        <taxon>Metazoa</taxon>
        <taxon>Ecdysozoa</taxon>
        <taxon>Arthropoda</taxon>
        <taxon>Hexapoda</taxon>
        <taxon>Insecta</taxon>
        <taxon>Pterygota</taxon>
        <taxon>Neoptera</taxon>
        <taxon>Paraneoptera</taxon>
        <taxon>Hemiptera</taxon>
        <taxon>Heteroptera</taxon>
        <taxon>Panheteroptera</taxon>
        <taxon>Cimicomorpha</taxon>
        <taxon>Cimicidae</taxon>
        <taxon>Cimex</taxon>
    </lineage>
</organism>
<dbReference type="Pfam" id="PF03351">
    <property type="entry name" value="DOMON"/>
    <property type="match status" value="1"/>
</dbReference>
<dbReference type="EnsemblMetazoa" id="XM_014394627.2">
    <property type="protein sequence ID" value="XP_014250113.2"/>
    <property type="gene ID" value="LOC106667029"/>
</dbReference>
<name>A0A8I6RY66_CIMLE</name>
<keyword evidence="9" id="KW-0812">Transmembrane</keyword>
<keyword evidence="13" id="KW-1185">Reference proteome</keyword>
<evidence type="ECO:0000256" key="9">
    <source>
        <dbReference type="SAM" id="Phobius"/>
    </source>
</evidence>
<dbReference type="PANTHER" id="PTHR10157:SF23">
    <property type="entry name" value="MOXD1 HOMOLOG 1"/>
    <property type="match status" value="1"/>
</dbReference>
<dbReference type="FunFam" id="2.60.120.310:FF:000004">
    <property type="entry name" value="DBH-like monooxygenase protein 1"/>
    <property type="match status" value="1"/>
</dbReference>
<keyword evidence="6" id="KW-0503">Monooxygenase</keyword>
<keyword evidence="3" id="KW-0479">Metal-binding</keyword>
<dbReference type="Pfam" id="PF01082">
    <property type="entry name" value="Cu2_monooxygen"/>
    <property type="match status" value="1"/>
</dbReference>
<feature type="signal peptide" evidence="10">
    <location>
        <begin position="1"/>
        <end position="17"/>
    </location>
</feature>
<evidence type="ECO:0000313" key="12">
    <source>
        <dbReference type="EnsemblMetazoa" id="XP_014250113.2"/>
    </source>
</evidence>
<dbReference type="PROSITE" id="PS50836">
    <property type="entry name" value="DOMON"/>
    <property type="match status" value="1"/>
</dbReference>
<evidence type="ECO:0000256" key="4">
    <source>
        <dbReference type="ARBA" id="ARBA00023002"/>
    </source>
</evidence>
<protein>
    <recommendedName>
        <fullName evidence="11">DOMON domain-containing protein</fullName>
    </recommendedName>
</protein>
<dbReference type="InterPro" id="IPR005018">
    <property type="entry name" value="DOMON_domain"/>
</dbReference>
<reference evidence="12" key="1">
    <citation type="submission" date="2022-01" db="UniProtKB">
        <authorList>
            <consortium name="EnsemblMetazoa"/>
        </authorList>
    </citation>
    <scope>IDENTIFICATION</scope>
</reference>
<evidence type="ECO:0000256" key="5">
    <source>
        <dbReference type="ARBA" id="ARBA00023008"/>
    </source>
</evidence>
<sequence length="666" mass="76010">MFSYVTVWLVLTGFCRAAVMLDEDFVISSNPLELEVEVTVAARTTGYFALGFSLDGKIAGADIVVGWVDDKTGKGSIIDGYGMESEIPKEDLMQNYKLLDCEQNATHTLMKFLRSYDTCDRSGDVVIVNDTMRVIWAIGESDPSRPPWLDIRWRGPQSVHIANPPLPKKPEDKIFWDVLAQDFTLPDHTTSFYWCKIYKIPSLDRKHHIIGYLPMIQKGHENLVEHMIMYECLGGPHFEVYGSHPGASCRGSTTPKDWENCSTPIVTWATGSRGEFLPEHVGIPMAEGDGKATYYMLEIHYDNPALQRVRDSSGLRLYYTPNVRQYDSSILVAGVTPSSVQLIPPKQPMFKNTGYCDSQCTNLMFPESGIKIVSVVFHTHSAGREVKLQHVREGKEVGIIAEDNYFDPSFQQSKRLLKEAVILPGDDLLTECTYNTQNRTRLTLGGYSVKEETCMAYILYYPRTAFSSCTSITPADFFFKTFGIHEFYNQDMDELENLILESEKQVVKTVRSNVPMQSLFFRFSEKNGFNLDYTKQSESILKAMAELNMDNDDSIFSKLVIFKPEEFQNKSVLSHLKDLPWEQQVFTQRVEEMLNRGKHKTFCRLQNSLPAMPSRIYNYPNFTSQIEKSVRHTCKSYFINNGNIISSTFGFKFIISQLLLFLFLLN</sequence>
<dbReference type="CDD" id="cd09631">
    <property type="entry name" value="DOMON_DOH"/>
    <property type="match status" value="1"/>
</dbReference>
<dbReference type="Pfam" id="PF03712">
    <property type="entry name" value="Cu2_monoox_C"/>
    <property type="match status" value="1"/>
</dbReference>
<dbReference type="Gene3D" id="2.60.120.310">
    <property type="entry name" value="Copper type II, ascorbate-dependent monooxygenase, N-terminal domain"/>
    <property type="match status" value="1"/>
</dbReference>
<dbReference type="GO" id="GO:0042420">
    <property type="term" value="P:dopamine catabolic process"/>
    <property type="evidence" value="ECO:0007669"/>
    <property type="project" value="TreeGrafter"/>
</dbReference>
<dbReference type="GeneID" id="106667029"/>
<feature type="domain" description="DOMON" evidence="11">
    <location>
        <begin position="17"/>
        <end position="139"/>
    </location>
</feature>
<dbReference type="GO" id="GO:0005507">
    <property type="term" value="F:copper ion binding"/>
    <property type="evidence" value="ECO:0007669"/>
    <property type="project" value="InterPro"/>
</dbReference>
<dbReference type="GO" id="GO:0004500">
    <property type="term" value="F:dopamine beta-monooxygenase activity"/>
    <property type="evidence" value="ECO:0007669"/>
    <property type="project" value="InterPro"/>
</dbReference>
<feature type="chain" id="PRO_5035248662" description="DOMON domain-containing protein" evidence="10">
    <location>
        <begin position="18"/>
        <end position="666"/>
    </location>
</feature>
<comment type="cofactor">
    <cofactor evidence="1">
        <name>Cu(2+)</name>
        <dbReference type="ChEBI" id="CHEBI:29036"/>
    </cofactor>
</comment>
<comment type="similarity">
    <text evidence="2">Belongs to the copper type II ascorbate-dependent monooxygenase family.</text>
</comment>
<evidence type="ECO:0000256" key="2">
    <source>
        <dbReference type="ARBA" id="ARBA00010676"/>
    </source>
</evidence>
<dbReference type="KEGG" id="clec:106667029"/>
<dbReference type="OrthoDB" id="10003276at2759"/>
<dbReference type="GO" id="GO:0042421">
    <property type="term" value="P:norepinephrine biosynthetic process"/>
    <property type="evidence" value="ECO:0007669"/>
    <property type="project" value="TreeGrafter"/>
</dbReference>
<dbReference type="InterPro" id="IPR000323">
    <property type="entry name" value="Cu2_ascorb_mOase_N"/>
</dbReference>
<dbReference type="InterPro" id="IPR000945">
    <property type="entry name" value="DBH-like"/>
</dbReference>